<dbReference type="InParanoid" id="A0A804LHX0"/>
<accession>A0A804LHX0</accession>
<protein>
    <submittedName>
        <fullName evidence="1">Uncharacterized protein</fullName>
    </submittedName>
</protein>
<keyword evidence="2" id="KW-1185">Reference proteome</keyword>
<dbReference type="EnsemblPlants" id="Zm00001eb012240_T001">
    <property type="protein sequence ID" value="Zm00001eb012240_P001"/>
    <property type="gene ID" value="Zm00001eb012240"/>
</dbReference>
<proteinExistence type="predicted"/>
<name>A0A804LHX0_MAIZE</name>
<organism evidence="1 2">
    <name type="scientific">Zea mays</name>
    <name type="common">Maize</name>
    <dbReference type="NCBI Taxonomy" id="4577"/>
    <lineage>
        <taxon>Eukaryota</taxon>
        <taxon>Viridiplantae</taxon>
        <taxon>Streptophyta</taxon>
        <taxon>Embryophyta</taxon>
        <taxon>Tracheophyta</taxon>
        <taxon>Spermatophyta</taxon>
        <taxon>Magnoliopsida</taxon>
        <taxon>Liliopsida</taxon>
        <taxon>Poales</taxon>
        <taxon>Poaceae</taxon>
        <taxon>PACMAD clade</taxon>
        <taxon>Panicoideae</taxon>
        <taxon>Andropogonodae</taxon>
        <taxon>Andropogoneae</taxon>
        <taxon>Tripsacinae</taxon>
        <taxon>Zea</taxon>
    </lineage>
</organism>
<evidence type="ECO:0000313" key="1">
    <source>
        <dbReference type="EnsemblPlants" id="Zm00001eb012240_P001"/>
    </source>
</evidence>
<dbReference type="Gramene" id="Zm00001eb012240_T001">
    <property type="protein sequence ID" value="Zm00001eb012240_P001"/>
    <property type="gene ID" value="Zm00001eb012240"/>
</dbReference>
<dbReference type="Proteomes" id="UP000007305">
    <property type="component" value="Chromosome 1"/>
</dbReference>
<reference evidence="1" key="3">
    <citation type="submission" date="2021-05" db="UniProtKB">
        <authorList>
            <consortium name="EnsemblPlants"/>
        </authorList>
    </citation>
    <scope>IDENTIFICATION</scope>
    <source>
        <strain evidence="1">cv. B73</strain>
    </source>
</reference>
<dbReference type="AlphaFoldDB" id="A0A804LHX0"/>
<reference evidence="1" key="2">
    <citation type="submission" date="2019-07" db="EMBL/GenBank/DDBJ databases">
        <authorList>
            <person name="Seetharam A."/>
            <person name="Woodhouse M."/>
            <person name="Cannon E."/>
        </authorList>
    </citation>
    <scope>NUCLEOTIDE SEQUENCE [LARGE SCALE GENOMIC DNA]</scope>
    <source>
        <strain evidence="1">cv. B73</strain>
    </source>
</reference>
<reference evidence="2" key="1">
    <citation type="submission" date="2015-12" db="EMBL/GenBank/DDBJ databases">
        <title>Update maize B73 reference genome by single molecule sequencing technologies.</title>
        <authorList>
            <consortium name="Maize Genome Sequencing Project"/>
            <person name="Ware D."/>
        </authorList>
    </citation>
    <scope>NUCLEOTIDE SEQUENCE [LARGE SCALE GENOMIC DNA]</scope>
    <source>
        <strain evidence="2">cv. B73</strain>
    </source>
</reference>
<sequence length="72" mass="8510">MLDDLFSRESPPPDPGTRRLPLFRLFLENFHFSSTYNSMDRWMRFAGLGSLRWVASEEKECAGQRERERGEV</sequence>
<evidence type="ECO:0000313" key="2">
    <source>
        <dbReference type="Proteomes" id="UP000007305"/>
    </source>
</evidence>